<reference evidence="2 3" key="1">
    <citation type="journal article" date="2016" name="Microbes Environ.">
        <title>Phylogenetically diverse aerobic anoxygenic phototrophic bacteria isolated from epilithic biofilms in Tama river, Japan.</title>
        <authorList>
            <person name="Hirose S."/>
            <person name="Matsuura K."/>
            <person name="Haruta S."/>
        </authorList>
    </citation>
    <scope>NUCLEOTIDE SEQUENCE [LARGE SCALE GENOMIC DNA]</scope>
    <source>
        <strain evidence="2 3">S08</strain>
    </source>
</reference>
<gene>
    <name evidence="2" type="ORF">Rmf_01840</name>
</gene>
<evidence type="ECO:0008006" key="4">
    <source>
        <dbReference type="Google" id="ProtNLM"/>
    </source>
</evidence>
<feature type="transmembrane region" description="Helical" evidence="1">
    <location>
        <begin position="120"/>
        <end position="142"/>
    </location>
</feature>
<feature type="transmembrane region" description="Helical" evidence="1">
    <location>
        <begin position="36"/>
        <end position="54"/>
    </location>
</feature>
<accession>A0ABM7XXN2</accession>
<evidence type="ECO:0000313" key="3">
    <source>
        <dbReference type="Proteomes" id="UP000831327"/>
    </source>
</evidence>
<dbReference type="EMBL" id="AP025637">
    <property type="protein sequence ID" value="BDG70255.1"/>
    <property type="molecule type" value="Genomic_DNA"/>
</dbReference>
<feature type="transmembrane region" description="Helical" evidence="1">
    <location>
        <begin position="7"/>
        <end position="30"/>
    </location>
</feature>
<proteinExistence type="predicted"/>
<organism evidence="2 3">
    <name type="scientific">Roseomonas fluvialis</name>
    <dbReference type="NCBI Taxonomy" id="1750527"/>
    <lineage>
        <taxon>Bacteria</taxon>
        <taxon>Pseudomonadati</taxon>
        <taxon>Pseudomonadota</taxon>
        <taxon>Alphaproteobacteria</taxon>
        <taxon>Acetobacterales</taxon>
        <taxon>Roseomonadaceae</taxon>
        <taxon>Roseomonas</taxon>
    </lineage>
</organism>
<dbReference type="Proteomes" id="UP000831327">
    <property type="component" value="Chromosome"/>
</dbReference>
<name>A0ABM7XXN2_9PROT</name>
<keyword evidence="1" id="KW-0472">Membrane</keyword>
<feature type="transmembrane region" description="Helical" evidence="1">
    <location>
        <begin position="66"/>
        <end position="84"/>
    </location>
</feature>
<sequence length="208" mass="21111">MDAHLILLSVVTVILVLGVMALTAAPAFGLGRSWDFVTWMIAAPAIYLAAWQLLSLESIAAALRGAALATAMCAAAFGATFVAGFATVGFAIPVAALLSVSMIGEWLTRRDDIMAGSGCGAGRFAHTAGLVAFLAGLVPAAMHVSRTGVDGWSVALLVAATLPHALLTSILRGSALPVATQLRRASVLVAVVGVSVAGFLGWDSVVRG</sequence>
<keyword evidence="3" id="KW-1185">Reference proteome</keyword>
<evidence type="ECO:0000256" key="1">
    <source>
        <dbReference type="SAM" id="Phobius"/>
    </source>
</evidence>
<feature type="transmembrane region" description="Helical" evidence="1">
    <location>
        <begin position="185"/>
        <end position="202"/>
    </location>
</feature>
<keyword evidence="1" id="KW-0812">Transmembrane</keyword>
<feature type="transmembrane region" description="Helical" evidence="1">
    <location>
        <begin position="90"/>
        <end position="108"/>
    </location>
</feature>
<feature type="transmembrane region" description="Helical" evidence="1">
    <location>
        <begin position="154"/>
        <end position="173"/>
    </location>
</feature>
<keyword evidence="1" id="KW-1133">Transmembrane helix</keyword>
<evidence type="ECO:0000313" key="2">
    <source>
        <dbReference type="EMBL" id="BDG70255.1"/>
    </source>
</evidence>
<protein>
    <recommendedName>
        <fullName evidence="4">Permease</fullName>
    </recommendedName>
</protein>